<keyword evidence="3" id="KW-1185">Reference proteome</keyword>
<dbReference type="eggNOG" id="COG2802">
    <property type="taxonomic scope" value="Bacteria"/>
</dbReference>
<reference evidence="2 3" key="2">
    <citation type="journal article" date="2013" name="PLoS ONE">
        <title>INDIGO - INtegrated Data Warehouse of MIcrobial GenOmes with Examples from the Red Sea Extremophiles.</title>
        <authorList>
            <person name="Alam I."/>
            <person name="Antunes A."/>
            <person name="Kamau A.A."/>
            <person name="Ba Alawi W."/>
            <person name="Kalkatawi M."/>
            <person name="Stingl U."/>
            <person name="Bajic V.B."/>
        </authorList>
    </citation>
    <scope>NUCLEOTIDE SEQUENCE [LARGE SCALE GENOMIC DNA]</scope>
    <source>
        <strain evidence="2 3">E1L3A</strain>
    </source>
</reference>
<dbReference type="Gene3D" id="2.30.130.40">
    <property type="entry name" value="LON domain-like"/>
    <property type="match status" value="1"/>
</dbReference>
<dbReference type="Pfam" id="PF02190">
    <property type="entry name" value="LON_substr_bdg"/>
    <property type="match status" value="1"/>
</dbReference>
<dbReference type="InterPro" id="IPR015947">
    <property type="entry name" value="PUA-like_sf"/>
</dbReference>
<dbReference type="InterPro" id="IPR046336">
    <property type="entry name" value="Lon_prtase_N_sf"/>
</dbReference>
<reference evidence="2 3" key="1">
    <citation type="journal article" date="2011" name="J. Bacteriol.">
        <title>Genome sequence of Salinisphaera shabanensis, a gammaproteobacterium from the harsh, variable environment of the brine-seawater interface of the Shaban Deep in the Red Sea.</title>
        <authorList>
            <person name="Antunes A."/>
            <person name="Alam I."/>
            <person name="Bajic V.B."/>
            <person name="Stingl U."/>
        </authorList>
    </citation>
    <scope>NUCLEOTIDE SEQUENCE [LARGE SCALE GENOMIC DNA]</scope>
    <source>
        <strain evidence="2 3">E1L3A</strain>
    </source>
</reference>
<dbReference type="Proteomes" id="UP000006242">
    <property type="component" value="Unassembled WGS sequence"/>
</dbReference>
<dbReference type="GO" id="GO:0006508">
    <property type="term" value="P:proteolysis"/>
    <property type="evidence" value="ECO:0007669"/>
    <property type="project" value="UniProtKB-KW"/>
</dbReference>
<dbReference type="InterPro" id="IPR003111">
    <property type="entry name" value="Lon_prtase_N"/>
</dbReference>
<dbReference type="PROSITE" id="PS51787">
    <property type="entry name" value="LON_N"/>
    <property type="match status" value="1"/>
</dbReference>
<evidence type="ECO:0000313" key="2">
    <source>
        <dbReference type="EMBL" id="ERJ20355.1"/>
    </source>
</evidence>
<accession>F7QA91</accession>
<dbReference type="SMART" id="SM00464">
    <property type="entry name" value="LON"/>
    <property type="match status" value="1"/>
</dbReference>
<sequence>MDHPDYALFPLSTVVFPGGIMPLRIFEPRYLDMVAMCMKGPTGFGICAARPAENEHEFSSPRAVGTLVEIVDFDRLDDGALGITVKGRQRFEVLSTRQADNGLWWGTVDFIDEDADSACPIEFSALKQIAAALIDEVGLPYESENCSYDSASWLSARLTELLPFDAATKHDLLATNDPLERLRRIRPMIEIENTR</sequence>
<organism evidence="2 3">
    <name type="scientific">Salinisphaera shabanensis E1L3A</name>
    <dbReference type="NCBI Taxonomy" id="1033802"/>
    <lineage>
        <taxon>Bacteria</taxon>
        <taxon>Pseudomonadati</taxon>
        <taxon>Pseudomonadota</taxon>
        <taxon>Gammaproteobacteria</taxon>
        <taxon>Salinisphaerales</taxon>
        <taxon>Salinisphaeraceae</taxon>
        <taxon>Salinisphaera</taxon>
    </lineage>
</organism>
<gene>
    <name evidence="2" type="ORF">SSPSH_000465</name>
</gene>
<protein>
    <submittedName>
        <fullName evidence="2">ATP-dependent Lon protease protein</fullName>
        <ecNumber evidence="2">3.4.21.53</ecNumber>
    </submittedName>
</protein>
<name>F7QA91_9GAMM</name>
<dbReference type="STRING" id="1033802.SSPSH_000465"/>
<dbReference type="SUPFAM" id="SSF88697">
    <property type="entry name" value="PUA domain-like"/>
    <property type="match status" value="1"/>
</dbReference>
<evidence type="ECO:0000259" key="1">
    <source>
        <dbReference type="PROSITE" id="PS51787"/>
    </source>
</evidence>
<dbReference type="RefSeq" id="WP_006914243.1">
    <property type="nucleotide sequence ID" value="NZ_AFNV02000003.1"/>
</dbReference>
<dbReference type="PANTHER" id="PTHR46732">
    <property type="entry name" value="ATP-DEPENDENT PROTEASE LA (LON) DOMAIN PROTEIN"/>
    <property type="match status" value="1"/>
</dbReference>
<dbReference type="PANTHER" id="PTHR46732:SF8">
    <property type="entry name" value="ATP-DEPENDENT PROTEASE LA (LON) DOMAIN PROTEIN"/>
    <property type="match status" value="1"/>
</dbReference>
<keyword evidence="2" id="KW-0645">Protease</keyword>
<dbReference type="AlphaFoldDB" id="F7QA91"/>
<dbReference type="GO" id="GO:0004252">
    <property type="term" value="F:serine-type endopeptidase activity"/>
    <property type="evidence" value="ECO:0007669"/>
    <property type="project" value="UniProtKB-EC"/>
</dbReference>
<comment type="caution">
    <text evidence="2">The sequence shown here is derived from an EMBL/GenBank/DDBJ whole genome shotgun (WGS) entry which is preliminary data.</text>
</comment>
<dbReference type="EC" id="3.4.21.53" evidence="2"/>
<evidence type="ECO:0000313" key="3">
    <source>
        <dbReference type="Proteomes" id="UP000006242"/>
    </source>
</evidence>
<dbReference type="Gene3D" id="1.10.4060.10">
    <property type="entry name" value="BPP1347 like domain"/>
    <property type="match status" value="1"/>
</dbReference>
<feature type="domain" description="Lon N-terminal" evidence="1">
    <location>
        <begin position="3"/>
        <end position="193"/>
    </location>
</feature>
<keyword evidence="2" id="KW-0378">Hydrolase</keyword>
<dbReference type="OrthoDB" id="8558970at2"/>
<dbReference type="EMBL" id="AFNV02000003">
    <property type="protein sequence ID" value="ERJ20355.1"/>
    <property type="molecule type" value="Genomic_DNA"/>
</dbReference>
<proteinExistence type="predicted"/>